<reference evidence="6 7" key="1">
    <citation type="submission" date="2020-05" db="EMBL/GenBank/DDBJ databases">
        <authorList>
            <person name="Whitworth D."/>
        </authorList>
    </citation>
    <scope>NUCLEOTIDE SEQUENCE [LARGE SCALE GENOMIC DNA]</scope>
    <source>
        <strain evidence="6 7">CA046A</strain>
    </source>
</reference>
<dbReference type="Pfam" id="PF00383">
    <property type="entry name" value="dCMP_cyt_deam_1"/>
    <property type="match status" value="1"/>
</dbReference>
<dbReference type="GO" id="GO:0004132">
    <property type="term" value="F:dCMP deaminase activity"/>
    <property type="evidence" value="ECO:0007669"/>
    <property type="project" value="TreeGrafter"/>
</dbReference>
<dbReference type="InterPro" id="IPR016192">
    <property type="entry name" value="APOBEC/CMP_deaminase_Zn-bd"/>
</dbReference>
<dbReference type="PROSITE" id="PS00903">
    <property type="entry name" value="CYT_DCMP_DEAMINASES_1"/>
    <property type="match status" value="1"/>
</dbReference>
<dbReference type="AlphaFoldDB" id="A0A7Y4K0R3"/>
<dbReference type="GO" id="GO:0005737">
    <property type="term" value="C:cytoplasm"/>
    <property type="evidence" value="ECO:0007669"/>
    <property type="project" value="TreeGrafter"/>
</dbReference>
<dbReference type="Gene3D" id="3.40.140.10">
    <property type="entry name" value="Cytidine Deaminase, domain 2"/>
    <property type="match status" value="1"/>
</dbReference>
<evidence type="ECO:0000259" key="5">
    <source>
        <dbReference type="PROSITE" id="PS51747"/>
    </source>
</evidence>
<evidence type="ECO:0000256" key="3">
    <source>
        <dbReference type="ARBA" id="ARBA00022801"/>
    </source>
</evidence>
<dbReference type="SUPFAM" id="SSF52540">
    <property type="entry name" value="P-loop containing nucleoside triphosphate hydrolases"/>
    <property type="match status" value="1"/>
</dbReference>
<evidence type="ECO:0000256" key="1">
    <source>
        <dbReference type="ARBA" id="ARBA00006576"/>
    </source>
</evidence>
<dbReference type="SUPFAM" id="SSF53927">
    <property type="entry name" value="Cytidine deaminase-like"/>
    <property type="match status" value="1"/>
</dbReference>
<dbReference type="EMBL" id="JABFJW010000345">
    <property type="protein sequence ID" value="NOK13597.1"/>
    <property type="molecule type" value="Genomic_DNA"/>
</dbReference>
<dbReference type="PANTHER" id="PTHR11086">
    <property type="entry name" value="DEOXYCYTIDYLATE DEAMINASE-RELATED"/>
    <property type="match status" value="1"/>
</dbReference>
<evidence type="ECO:0000313" key="6">
    <source>
        <dbReference type="EMBL" id="NOK13597.1"/>
    </source>
</evidence>
<keyword evidence="4" id="KW-0862">Zinc</keyword>
<proteinExistence type="inferred from homology"/>
<dbReference type="Gene3D" id="3.40.50.300">
    <property type="entry name" value="P-loop containing nucleotide triphosphate hydrolases"/>
    <property type="match status" value="1"/>
</dbReference>
<dbReference type="PROSITE" id="PS51747">
    <property type="entry name" value="CYT_DCMP_DEAMINASES_2"/>
    <property type="match status" value="1"/>
</dbReference>
<organism evidence="6 7">
    <name type="scientific">Corallococcus exercitus</name>
    <dbReference type="NCBI Taxonomy" id="2316736"/>
    <lineage>
        <taxon>Bacteria</taxon>
        <taxon>Pseudomonadati</taxon>
        <taxon>Myxococcota</taxon>
        <taxon>Myxococcia</taxon>
        <taxon>Myxococcales</taxon>
        <taxon>Cystobacterineae</taxon>
        <taxon>Myxococcaceae</taxon>
        <taxon>Corallococcus</taxon>
    </lineage>
</organism>
<dbReference type="InterPro" id="IPR016193">
    <property type="entry name" value="Cytidine_deaminase-like"/>
</dbReference>
<dbReference type="InterPro" id="IPR002125">
    <property type="entry name" value="CMP_dCMP_dom"/>
</dbReference>
<dbReference type="PANTHER" id="PTHR11086:SF18">
    <property type="entry name" value="DEOXYCYTIDYLATE DEAMINASE"/>
    <property type="match status" value="1"/>
</dbReference>
<dbReference type="NCBIfam" id="NF041025">
    <property type="entry name" value="antiphage_deaminase"/>
    <property type="match status" value="1"/>
</dbReference>
<keyword evidence="3" id="KW-0378">Hydrolase</keyword>
<evidence type="ECO:0000256" key="4">
    <source>
        <dbReference type="ARBA" id="ARBA00022833"/>
    </source>
</evidence>
<dbReference type="Proteomes" id="UP000528460">
    <property type="component" value="Unassembled WGS sequence"/>
</dbReference>
<comment type="similarity">
    <text evidence="1">Belongs to the cytidine and deoxycytidylate deaminase family.</text>
</comment>
<dbReference type="InterPro" id="IPR027417">
    <property type="entry name" value="P-loop_NTPase"/>
</dbReference>
<evidence type="ECO:0000256" key="2">
    <source>
        <dbReference type="ARBA" id="ARBA00022723"/>
    </source>
</evidence>
<protein>
    <recommendedName>
        <fullName evidence="5">CMP/dCMP-type deaminase domain-containing protein</fullName>
    </recommendedName>
</protein>
<accession>A0A7Y4K0R3</accession>
<dbReference type="InterPro" id="IPR015517">
    <property type="entry name" value="dCMP_deaminase-rel"/>
</dbReference>
<feature type="domain" description="CMP/dCMP-type deaminase" evidence="5">
    <location>
        <begin position="282"/>
        <end position="475"/>
    </location>
</feature>
<dbReference type="GO" id="GO:0008270">
    <property type="term" value="F:zinc ion binding"/>
    <property type="evidence" value="ECO:0007669"/>
    <property type="project" value="InterPro"/>
</dbReference>
<comment type="caution">
    <text evidence="6">The sequence shown here is derived from an EMBL/GenBank/DDBJ whole genome shotgun (WGS) entry which is preliminary data.</text>
</comment>
<dbReference type="RefSeq" id="WP_171420756.1">
    <property type="nucleotide sequence ID" value="NZ_JABFJW010000345.1"/>
</dbReference>
<gene>
    <name evidence="6" type="ORF">HNS30_31575</name>
</gene>
<sequence length="550" mass="61147">MAYIPVWYFGPMSSTSGAVLAFKKEILSGTSSNQILKDQTANELVFAVVGHVGSGTTFIAEALSNLLTKEGYSVELLKARKVIVKWARENGQPQGDPGRDLASTRSLQDWGDAMRKADTTAVARALVEEIRLSRARMQSIQDPGTSVIPPDGKPRAYIIDAIRHPAEVHLLRSLYRNAFALIGAVCQEDIRLTRLQRTKFRDAGETAIKKFMERDNKDQDPDKKHGQRVSDAFHLADFFIDNSEERHIKKNNQTLENPLWRVDEHLLRLVRIITHAKVERPTSSETAMHAAYGAQMRSACLSRQVGAALIDATGNIVSTGANEVPAAGGGVYAQASDDIKPKNDHRCAFRDTIYCSNTKEQHQIIEEILEFFEAETKLTLADRAKLKKKLRDSSKVGSLLEFSRAVHAEMDALLSAARQGKSPQGCRLFATTYPCHYCARHIVSAGIDEVQYIEPYPKSQALHLHGDSITHSAQDWKPPSAGGDTVLFRPFTGVAPRLYWRAFLKDRELKSKDDGSFSMGEPDWGTVWDISKLSYAELEAKLLTKEPAGE</sequence>
<name>A0A7Y4K0R3_9BACT</name>
<keyword evidence="2" id="KW-0479">Metal-binding</keyword>
<evidence type="ECO:0000313" key="7">
    <source>
        <dbReference type="Proteomes" id="UP000528460"/>
    </source>
</evidence>